<accession>A0A5B9XVR1</accession>
<keyword evidence="1" id="KW-0472">Membrane</keyword>
<dbReference type="SUPFAM" id="SSF56553">
    <property type="entry name" value="Insert subdomain of RNA polymerase alpha subunit"/>
    <property type="match status" value="1"/>
</dbReference>
<keyword evidence="2" id="KW-0808">Transferase</keyword>
<feature type="transmembrane region" description="Helical" evidence="1">
    <location>
        <begin position="16"/>
        <end position="38"/>
    </location>
</feature>
<feature type="transmembrane region" description="Helical" evidence="1">
    <location>
        <begin position="138"/>
        <end position="158"/>
    </location>
</feature>
<reference evidence="2" key="1">
    <citation type="journal article" date="2019" name="Curr. Biol.">
        <title>Multiple Independent Origins of Apicomplexan-Like Parasites.</title>
        <authorList>
            <person name="Mathur V."/>
            <person name="Kolisko M."/>
            <person name="Hehenberger E."/>
            <person name="Irwin N.A.T."/>
            <person name="Leander B.S."/>
            <person name="Kristmundsson A."/>
            <person name="Freeman M.A."/>
            <person name="Keeling P.J."/>
        </authorList>
    </citation>
    <scope>NUCLEOTIDE SEQUENCE</scope>
</reference>
<dbReference type="InterPro" id="IPR036643">
    <property type="entry name" value="RNApol_insert_sf"/>
</dbReference>
<keyword evidence="1" id="KW-1133">Transmembrane helix</keyword>
<dbReference type="AlphaFoldDB" id="A0A5B9XVR1"/>
<proteinExistence type="predicted"/>
<keyword evidence="2" id="KW-0548">Nucleotidyltransferase</keyword>
<name>A0A5B9XVR1_9ALVE</name>
<organism evidence="2">
    <name type="scientific">Piridium sociabile</name>
    <dbReference type="NCBI Taxonomy" id="2570542"/>
    <lineage>
        <taxon>Eukaryota</taxon>
        <taxon>Sar</taxon>
        <taxon>Alveolata</taxon>
        <taxon>Colpodellida</taxon>
        <taxon>Vitrellaceae</taxon>
        <taxon>Piridium</taxon>
    </lineage>
</organism>
<dbReference type="EC" id="2.7.7.6" evidence="2"/>
<keyword evidence="1" id="KW-0812">Transmembrane</keyword>
<sequence length="230" mass="26973">MLKLQLIYIDYLKNGLLYLSLYFFCISVRFNFIGFNAIRRTLNMFLYNIKIIAIKTLNNNKICDYNIGITLKGVKDNYFNLLTKIQNLILKIIVPTYFYITKLLVYGPLVVLGYHLQIPNTLKNLTLNKYLTLLSGKSKIELIIIFGLITSITSKNYISSIKFNNISTYLISNNIQNNIFCNYYSFKIITRLVNLNEIIIFGLSQNNLYFLHNFIYSIFNIYNLFNFISI</sequence>
<dbReference type="EMBL" id="MK962129">
    <property type="protein sequence ID" value="QEH58557.1"/>
    <property type="molecule type" value="Genomic_DNA"/>
</dbReference>
<evidence type="ECO:0000313" key="2">
    <source>
        <dbReference type="EMBL" id="QEH58557.1"/>
    </source>
</evidence>
<gene>
    <name evidence="2" type="primary">rpoA</name>
</gene>
<dbReference type="GO" id="GO:0003899">
    <property type="term" value="F:DNA-directed RNA polymerase activity"/>
    <property type="evidence" value="ECO:0007669"/>
    <property type="project" value="UniProtKB-EC"/>
</dbReference>
<evidence type="ECO:0000256" key="1">
    <source>
        <dbReference type="SAM" id="Phobius"/>
    </source>
</evidence>
<feature type="transmembrane region" description="Helical" evidence="1">
    <location>
        <begin position="97"/>
        <end position="118"/>
    </location>
</feature>
<protein>
    <submittedName>
        <fullName evidence="2">RNA polymerase subunit alpha</fullName>
        <ecNumber evidence="2">2.7.7.6</ecNumber>
    </submittedName>
</protein>